<evidence type="ECO:0000256" key="1">
    <source>
        <dbReference type="SAM" id="MobiDB-lite"/>
    </source>
</evidence>
<name>A0A7D5NZS0_9EURY</name>
<dbReference type="PROSITE" id="PS51257">
    <property type="entry name" value="PROKAR_LIPOPROTEIN"/>
    <property type="match status" value="1"/>
</dbReference>
<organism evidence="2 3">
    <name type="scientific">Halosimplex rubrum</name>
    <dbReference type="NCBI Taxonomy" id="869889"/>
    <lineage>
        <taxon>Archaea</taxon>
        <taxon>Methanobacteriati</taxon>
        <taxon>Methanobacteriota</taxon>
        <taxon>Stenosarchaea group</taxon>
        <taxon>Halobacteria</taxon>
        <taxon>Halobacteriales</taxon>
        <taxon>Haloarculaceae</taxon>
        <taxon>Halosimplex</taxon>
    </lineage>
</organism>
<protein>
    <submittedName>
        <fullName evidence="2">Uncharacterized protein</fullName>
    </submittedName>
</protein>
<dbReference type="GeneID" id="56077575"/>
<dbReference type="EMBL" id="CP058910">
    <property type="protein sequence ID" value="QLH77037.1"/>
    <property type="molecule type" value="Genomic_DNA"/>
</dbReference>
<gene>
    <name evidence="2" type="ORF">HZS55_06890</name>
</gene>
<dbReference type="KEGG" id="hrr:HZS55_06890"/>
<dbReference type="Proteomes" id="UP000509667">
    <property type="component" value="Chromosome"/>
</dbReference>
<dbReference type="OrthoDB" id="199072at2157"/>
<evidence type="ECO:0000313" key="3">
    <source>
        <dbReference type="Proteomes" id="UP000509667"/>
    </source>
</evidence>
<sequence>MKRRSFVRGSAGLAAGGALAGCLGIGGSNSPPPRKSDVFDDVALQGTTLQIQLLSEIEVETRQQNQSNLGGGAIAALLPVGRARAAKGAAGRGTGGYGSAPKHSHHGWAIWHGGAYSDDWRDDHDDELRMADASVATLGVAYLGTDDEYENDAPGPGPGSVSWDETWDDPEPGTDMTADVAALSPGDGVREGWYRVGTELVSADGSTNYGWQAVDMEVDNGLGEPQMDKAWYVKPRV</sequence>
<accession>A0A7D5NZS0</accession>
<dbReference type="RefSeq" id="WP_179910970.1">
    <property type="nucleotide sequence ID" value="NZ_CP058910.1"/>
</dbReference>
<proteinExistence type="predicted"/>
<dbReference type="AlphaFoldDB" id="A0A7D5NZS0"/>
<feature type="region of interest" description="Disordered" evidence="1">
    <location>
        <begin position="146"/>
        <end position="174"/>
    </location>
</feature>
<keyword evidence="3" id="KW-1185">Reference proteome</keyword>
<evidence type="ECO:0000313" key="2">
    <source>
        <dbReference type="EMBL" id="QLH77037.1"/>
    </source>
</evidence>
<reference evidence="2 3" key="1">
    <citation type="submission" date="2020-07" db="EMBL/GenBank/DDBJ databases">
        <title>Halosimplex pelagicum sp. nov. and Halosimplex rubrum sp. nov., isolated from salted brown alga Laminaria, and emended description of the genus Halosimplex.</title>
        <authorList>
            <person name="Cui H."/>
        </authorList>
    </citation>
    <scope>NUCLEOTIDE SEQUENCE [LARGE SCALE GENOMIC DNA]</scope>
    <source>
        <strain evidence="2 3">R27</strain>
    </source>
</reference>